<proteinExistence type="inferred from homology"/>
<dbReference type="Gene3D" id="1.10.10.10">
    <property type="entry name" value="Winged helix-like DNA-binding domain superfamily/Winged helix DNA-binding domain"/>
    <property type="match status" value="1"/>
</dbReference>
<dbReference type="SUPFAM" id="SSF53155">
    <property type="entry name" value="Methylated DNA-protein cysteine methyltransferase domain"/>
    <property type="match status" value="1"/>
</dbReference>
<evidence type="ECO:0000256" key="3">
    <source>
        <dbReference type="ARBA" id="ARBA00011918"/>
    </source>
</evidence>
<comment type="catalytic activity">
    <reaction evidence="1">
        <text>a 4-O-methyl-thymidine in DNA + L-cysteinyl-[protein] = a thymidine in DNA + S-methyl-L-cysteinyl-[protein]</text>
        <dbReference type="Rhea" id="RHEA:53428"/>
        <dbReference type="Rhea" id="RHEA-COMP:10131"/>
        <dbReference type="Rhea" id="RHEA-COMP:10132"/>
        <dbReference type="Rhea" id="RHEA-COMP:13555"/>
        <dbReference type="Rhea" id="RHEA-COMP:13556"/>
        <dbReference type="ChEBI" id="CHEBI:29950"/>
        <dbReference type="ChEBI" id="CHEBI:82612"/>
        <dbReference type="ChEBI" id="CHEBI:137386"/>
        <dbReference type="ChEBI" id="CHEBI:137387"/>
        <dbReference type="EC" id="2.1.1.63"/>
    </reaction>
</comment>
<evidence type="ECO:0000256" key="2">
    <source>
        <dbReference type="ARBA" id="ARBA00008711"/>
    </source>
</evidence>
<keyword evidence="4" id="KW-0489">Methyltransferase</keyword>
<dbReference type="OrthoDB" id="9802228at2"/>
<evidence type="ECO:0000256" key="6">
    <source>
        <dbReference type="ARBA" id="ARBA00022763"/>
    </source>
</evidence>
<dbReference type="PATRIC" id="fig|1461581.3.peg.457"/>
<sequence length="176" mass="19382">MRRHPLHLLYSIDRCELGGLLLAACDNGICAILLGDDPELLVADLQRRFPRANLTQDDATLATDMQALRAYLDHPVGELRLERPLTAYGSEFQQQVWAELARVPAGQTISYTELATRLGKPAAVRAVAGACAANPLAIVVPCHRVLRSDGGISGYRWGVDRKEKLIDLERRLASTR</sequence>
<gene>
    <name evidence="11" type="ORF">BN1049_00465</name>
</gene>
<dbReference type="InterPro" id="IPR036217">
    <property type="entry name" value="MethylDNA_cys_MeTrfase_DNAb"/>
</dbReference>
<dbReference type="NCBIfam" id="TIGR00589">
    <property type="entry name" value="ogt"/>
    <property type="match status" value="1"/>
</dbReference>
<evidence type="ECO:0000256" key="5">
    <source>
        <dbReference type="ARBA" id="ARBA00022679"/>
    </source>
</evidence>
<dbReference type="Gene3D" id="3.30.160.70">
    <property type="entry name" value="Methylated DNA-protein cysteine methyltransferase domain"/>
    <property type="match status" value="1"/>
</dbReference>
<dbReference type="InterPro" id="IPR008332">
    <property type="entry name" value="MethylG_MeTrfase_N"/>
</dbReference>
<dbReference type="GO" id="GO:0003908">
    <property type="term" value="F:methylated-DNA-[protein]-cysteine S-methyltransferase activity"/>
    <property type="evidence" value="ECO:0007669"/>
    <property type="project" value="UniProtKB-EC"/>
</dbReference>
<comment type="similarity">
    <text evidence="2">Belongs to the MGMT family.</text>
</comment>
<dbReference type="Pfam" id="PF02870">
    <property type="entry name" value="Methyltransf_1N"/>
    <property type="match status" value="1"/>
</dbReference>
<feature type="domain" description="Methylguanine DNA methyltransferase ribonuclease-like" evidence="10">
    <location>
        <begin position="9"/>
        <end position="73"/>
    </location>
</feature>
<evidence type="ECO:0000259" key="10">
    <source>
        <dbReference type="Pfam" id="PF02870"/>
    </source>
</evidence>
<dbReference type="InterPro" id="IPR036631">
    <property type="entry name" value="MGMT_N_sf"/>
</dbReference>
<evidence type="ECO:0000256" key="4">
    <source>
        <dbReference type="ARBA" id="ARBA00022603"/>
    </source>
</evidence>
<dbReference type="PROSITE" id="PS00374">
    <property type="entry name" value="MGMT"/>
    <property type="match status" value="1"/>
</dbReference>
<dbReference type="EC" id="2.1.1.63" evidence="3"/>
<accession>A0A078M5R2</accession>
<dbReference type="EMBL" id="LK391969">
    <property type="protein sequence ID" value="CEF25558.1"/>
    <property type="molecule type" value="Genomic_DNA"/>
</dbReference>
<dbReference type="InterPro" id="IPR014048">
    <property type="entry name" value="MethylDNA_cys_MeTrfase_DNA-bd"/>
</dbReference>
<keyword evidence="5" id="KW-0808">Transferase</keyword>
<evidence type="ECO:0000256" key="7">
    <source>
        <dbReference type="ARBA" id="ARBA00023204"/>
    </source>
</evidence>
<keyword evidence="7" id="KW-0234">DNA repair</keyword>
<organism evidence="11">
    <name type="scientific">Pseudomonas saudimassiliensis</name>
    <dbReference type="NCBI Taxonomy" id="1461581"/>
    <lineage>
        <taxon>Bacteria</taxon>
        <taxon>Pseudomonadati</taxon>
        <taxon>Pseudomonadota</taxon>
        <taxon>Gammaproteobacteria</taxon>
        <taxon>Pseudomonadales</taxon>
        <taxon>Pseudomonadaceae</taxon>
        <taxon>Pseudomonas</taxon>
    </lineage>
</organism>
<dbReference type="InterPro" id="IPR036388">
    <property type="entry name" value="WH-like_DNA-bd_sf"/>
</dbReference>
<dbReference type="EMBL" id="LM997413">
    <property type="protein sequence ID" value="CEA01584.1"/>
    <property type="molecule type" value="Genomic_DNA"/>
</dbReference>
<dbReference type="AlphaFoldDB" id="A0A078M5R2"/>
<evidence type="ECO:0000259" key="9">
    <source>
        <dbReference type="Pfam" id="PF01035"/>
    </source>
</evidence>
<name>A0A078M5R2_9PSED</name>
<dbReference type="SUPFAM" id="SSF46767">
    <property type="entry name" value="Methylated DNA-protein cysteine methyltransferase, C-terminal domain"/>
    <property type="match status" value="1"/>
</dbReference>
<dbReference type="FunFam" id="1.10.10.10:FF:000214">
    <property type="entry name" value="Methylated-DNA--protein-cysteine methyltransferase"/>
    <property type="match status" value="1"/>
</dbReference>
<evidence type="ECO:0000256" key="1">
    <source>
        <dbReference type="ARBA" id="ARBA00001286"/>
    </source>
</evidence>
<dbReference type="Pfam" id="PF01035">
    <property type="entry name" value="DNA_binding_1"/>
    <property type="match status" value="1"/>
</dbReference>
<dbReference type="PANTHER" id="PTHR10815">
    <property type="entry name" value="METHYLATED-DNA--PROTEIN-CYSTEINE METHYLTRANSFERASE"/>
    <property type="match status" value="1"/>
</dbReference>
<evidence type="ECO:0000313" key="11">
    <source>
        <dbReference type="EMBL" id="CEA01584.1"/>
    </source>
</evidence>
<evidence type="ECO:0000256" key="8">
    <source>
        <dbReference type="ARBA" id="ARBA00049348"/>
    </source>
</evidence>
<protein>
    <recommendedName>
        <fullName evidence="3">methylated-DNA--[protein]-cysteine S-methyltransferase</fullName>
        <ecNumber evidence="3">2.1.1.63</ecNumber>
    </recommendedName>
</protein>
<dbReference type="CDD" id="cd06445">
    <property type="entry name" value="ATase"/>
    <property type="match status" value="1"/>
</dbReference>
<feature type="domain" description="Methylated-DNA-[protein]-cysteine S-methyltransferase DNA binding" evidence="9">
    <location>
        <begin position="91"/>
        <end position="170"/>
    </location>
</feature>
<dbReference type="InterPro" id="IPR001497">
    <property type="entry name" value="MethylDNA_cys_MeTrfase_AS"/>
</dbReference>
<reference evidence="11" key="1">
    <citation type="submission" date="2014-07" db="EMBL/GenBank/DDBJ databases">
        <authorList>
            <person name="Urmite Genomes Urmite Genomes"/>
        </authorList>
    </citation>
    <scope>NUCLEOTIDE SEQUENCE</scope>
    <source>
        <strain evidence="11">12M76_air</strain>
    </source>
</reference>
<dbReference type="GO" id="GO:0006281">
    <property type="term" value="P:DNA repair"/>
    <property type="evidence" value="ECO:0007669"/>
    <property type="project" value="UniProtKB-KW"/>
</dbReference>
<keyword evidence="6" id="KW-0227">DNA damage</keyword>
<dbReference type="GO" id="GO:0032259">
    <property type="term" value="P:methylation"/>
    <property type="evidence" value="ECO:0007669"/>
    <property type="project" value="UniProtKB-KW"/>
</dbReference>
<dbReference type="RefSeq" id="WP_052508666.1">
    <property type="nucleotide sequence ID" value="NZ_LK391969.1"/>
</dbReference>
<comment type="catalytic activity">
    <reaction evidence="8">
        <text>a 6-O-methyl-2'-deoxyguanosine in DNA + L-cysteinyl-[protein] = S-methyl-L-cysteinyl-[protein] + a 2'-deoxyguanosine in DNA</text>
        <dbReference type="Rhea" id="RHEA:24000"/>
        <dbReference type="Rhea" id="RHEA-COMP:10131"/>
        <dbReference type="Rhea" id="RHEA-COMP:10132"/>
        <dbReference type="Rhea" id="RHEA-COMP:11367"/>
        <dbReference type="Rhea" id="RHEA-COMP:11368"/>
        <dbReference type="ChEBI" id="CHEBI:29950"/>
        <dbReference type="ChEBI" id="CHEBI:82612"/>
        <dbReference type="ChEBI" id="CHEBI:85445"/>
        <dbReference type="ChEBI" id="CHEBI:85448"/>
        <dbReference type="EC" id="2.1.1.63"/>
    </reaction>
</comment>
<dbReference type="PANTHER" id="PTHR10815:SF14">
    <property type="entry name" value="BIFUNCTIONAL TRANSCRIPTIONAL ACTIVATOR_DNA REPAIR ENZYME ADA"/>
    <property type="match status" value="1"/>
</dbReference>